<gene>
    <name evidence="9" type="ORF">niasHS_010677</name>
</gene>
<dbReference type="AlphaFoldDB" id="A0ABD2IZX1"/>
<evidence type="ECO:0000256" key="6">
    <source>
        <dbReference type="ARBA" id="ARBA00023242"/>
    </source>
</evidence>
<evidence type="ECO:0000256" key="4">
    <source>
        <dbReference type="ARBA" id="ARBA00022771"/>
    </source>
</evidence>
<dbReference type="PANTHER" id="PTHR23235">
    <property type="entry name" value="KRUEPPEL-LIKE TRANSCRIPTION FACTOR"/>
    <property type="match status" value="1"/>
</dbReference>
<feature type="domain" description="C2H2-type" evidence="8">
    <location>
        <begin position="312"/>
        <end position="339"/>
    </location>
</feature>
<dbReference type="FunFam" id="3.30.160.60:FF:000358">
    <property type="entry name" value="zinc finger protein 24"/>
    <property type="match status" value="1"/>
</dbReference>
<organism evidence="9 10">
    <name type="scientific">Heterodera schachtii</name>
    <name type="common">Sugarbeet cyst nematode worm</name>
    <name type="synonym">Tylenchus schachtii</name>
    <dbReference type="NCBI Taxonomy" id="97005"/>
    <lineage>
        <taxon>Eukaryota</taxon>
        <taxon>Metazoa</taxon>
        <taxon>Ecdysozoa</taxon>
        <taxon>Nematoda</taxon>
        <taxon>Chromadorea</taxon>
        <taxon>Rhabditida</taxon>
        <taxon>Tylenchina</taxon>
        <taxon>Tylenchomorpha</taxon>
        <taxon>Tylenchoidea</taxon>
        <taxon>Heteroderidae</taxon>
        <taxon>Heteroderinae</taxon>
        <taxon>Heterodera</taxon>
    </lineage>
</organism>
<name>A0ABD2IZX1_HETSC</name>
<keyword evidence="10" id="KW-1185">Reference proteome</keyword>
<evidence type="ECO:0000259" key="8">
    <source>
        <dbReference type="PROSITE" id="PS50157"/>
    </source>
</evidence>
<dbReference type="GO" id="GO:0008270">
    <property type="term" value="F:zinc ion binding"/>
    <property type="evidence" value="ECO:0007669"/>
    <property type="project" value="UniProtKB-KW"/>
</dbReference>
<dbReference type="FunFam" id="3.30.160.60:FF:002402">
    <property type="entry name" value="Zinc finger protein 347"/>
    <property type="match status" value="1"/>
</dbReference>
<dbReference type="GO" id="GO:0005634">
    <property type="term" value="C:nucleus"/>
    <property type="evidence" value="ECO:0007669"/>
    <property type="project" value="UniProtKB-SubCell"/>
</dbReference>
<keyword evidence="4 7" id="KW-0863">Zinc-finger</keyword>
<keyword evidence="2" id="KW-0479">Metal-binding</keyword>
<dbReference type="InterPro" id="IPR036236">
    <property type="entry name" value="Znf_C2H2_sf"/>
</dbReference>
<dbReference type="Pfam" id="PF00096">
    <property type="entry name" value="zf-C2H2"/>
    <property type="match status" value="3"/>
</dbReference>
<evidence type="ECO:0000256" key="1">
    <source>
        <dbReference type="ARBA" id="ARBA00004123"/>
    </source>
</evidence>
<evidence type="ECO:0000256" key="5">
    <source>
        <dbReference type="ARBA" id="ARBA00022833"/>
    </source>
</evidence>
<dbReference type="InterPro" id="IPR013087">
    <property type="entry name" value="Znf_C2H2_type"/>
</dbReference>
<keyword evidence="5" id="KW-0862">Zinc</keyword>
<evidence type="ECO:0000256" key="3">
    <source>
        <dbReference type="ARBA" id="ARBA00022737"/>
    </source>
</evidence>
<dbReference type="Proteomes" id="UP001620645">
    <property type="component" value="Unassembled WGS sequence"/>
</dbReference>
<evidence type="ECO:0000313" key="9">
    <source>
        <dbReference type="EMBL" id="KAL3082875.1"/>
    </source>
</evidence>
<evidence type="ECO:0000256" key="7">
    <source>
        <dbReference type="PROSITE-ProRule" id="PRU00042"/>
    </source>
</evidence>
<comment type="caution">
    <text evidence="9">The sequence shown here is derived from an EMBL/GenBank/DDBJ whole genome shotgun (WGS) entry which is preliminary data.</text>
</comment>
<evidence type="ECO:0000313" key="10">
    <source>
        <dbReference type="Proteomes" id="UP001620645"/>
    </source>
</evidence>
<accession>A0ABD2IZX1</accession>
<dbReference type="SMART" id="SM00355">
    <property type="entry name" value="ZnF_C2H2"/>
    <property type="match status" value="3"/>
</dbReference>
<dbReference type="PROSITE" id="PS00028">
    <property type="entry name" value="ZINC_FINGER_C2H2_1"/>
    <property type="match status" value="3"/>
</dbReference>
<reference evidence="9 10" key="1">
    <citation type="submission" date="2024-10" db="EMBL/GenBank/DDBJ databases">
        <authorList>
            <person name="Kim D."/>
        </authorList>
    </citation>
    <scope>NUCLEOTIDE SEQUENCE [LARGE SCALE GENOMIC DNA]</scope>
    <source>
        <strain evidence="9">Taebaek</strain>
    </source>
</reference>
<evidence type="ECO:0000256" key="2">
    <source>
        <dbReference type="ARBA" id="ARBA00022723"/>
    </source>
</evidence>
<dbReference type="SUPFAM" id="SSF57667">
    <property type="entry name" value="beta-beta-alpha zinc fingers"/>
    <property type="match status" value="2"/>
</dbReference>
<feature type="domain" description="C2H2-type" evidence="8">
    <location>
        <begin position="282"/>
        <end position="311"/>
    </location>
</feature>
<sequence length="339" mass="37559">MAFPSPLLPSSADGRPPLLPLSFSAVPSFFDCQMPFFPFPSVHFTANDGRSIFELHPQSYFWHFGWAFPQINSPIESSYSFVDTFDGFDLSPFASFFDFFDWTLLGWPFLEGLGEDETESQAKQTFGGFIPSPEAASSHSVPDWPIFAASSPGAASFIFTASSPGAASSPFAPLSSSVRPLSFCGVIPSPPPPHSLNSLPSSSSSLNSNNCSLLLPSEISAKVFCPPSAIDPKLCRRAARRSRHELSHKRTHRCTVGGCDKVYTKSSHLKAHQRLHTGEKPYPCPFPKCHWKFSRSDELTRHIRKHMGAKPFKCAQCMRSFSRSDHLQLHMKRHGGKRC</sequence>
<dbReference type="FunFam" id="3.30.160.60:FF:000018">
    <property type="entry name" value="Krueppel-like factor 15"/>
    <property type="match status" value="1"/>
</dbReference>
<keyword evidence="3" id="KW-0677">Repeat</keyword>
<dbReference type="PROSITE" id="PS50157">
    <property type="entry name" value="ZINC_FINGER_C2H2_2"/>
    <property type="match status" value="3"/>
</dbReference>
<dbReference type="Gene3D" id="3.30.160.60">
    <property type="entry name" value="Classic Zinc Finger"/>
    <property type="match status" value="3"/>
</dbReference>
<feature type="domain" description="C2H2-type" evidence="8">
    <location>
        <begin position="252"/>
        <end position="281"/>
    </location>
</feature>
<dbReference type="EMBL" id="JBICCN010000254">
    <property type="protein sequence ID" value="KAL3082875.1"/>
    <property type="molecule type" value="Genomic_DNA"/>
</dbReference>
<protein>
    <recommendedName>
        <fullName evidence="8">C2H2-type domain-containing protein</fullName>
    </recommendedName>
</protein>
<dbReference type="PANTHER" id="PTHR23235:SF166">
    <property type="entry name" value="DENDRITIC ARBOR REDUCTION PROTEIN 1"/>
    <property type="match status" value="1"/>
</dbReference>
<comment type="subcellular location">
    <subcellularLocation>
        <location evidence="1">Nucleus</location>
    </subcellularLocation>
</comment>
<keyword evidence="6" id="KW-0539">Nucleus</keyword>
<proteinExistence type="predicted"/>